<organism evidence="5 6">
    <name type="scientific">Rhizobium lusitanum</name>
    <dbReference type="NCBI Taxonomy" id="293958"/>
    <lineage>
        <taxon>Bacteria</taxon>
        <taxon>Pseudomonadati</taxon>
        <taxon>Pseudomonadota</taxon>
        <taxon>Alphaproteobacteria</taxon>
        <taxon>Hyphomicrobiales</taxon>
        <taxon>Rhizobiaceae</taxon>
        <taxon>Rhizobium/Agrobacterium group</taxon>
        <taxon>Rhizobium</taxon>
    </lineage>
</organism>
<evidence type="ECO:0000313" key="5">
    <source>
        <dbReference type="EMBL" id="NEI72252.1"/>
    </source>
</evidence>
<dbReference type="EMBL" id="WUEY01000011">
    <property type="protein sequence ID" value="NEI72252.1"/>
    <property type="molecule type" value="Genomic_DNA"/>
</dbReference>
<name>A0A6L9UDA4_9HYPH</name>
<keyword evidence="1" id="KW-0805">Transcription regulation</keyword>
<evidence type="ECO:0000256" key="2">
    <source>
        <dbReference type="ARBA" id="ARBA00023125"/>
    </source>
</evidence>
<reference evidence="5 6" key="1">
    <citation type="submission" date="2019-12" db="EMBL/GenBank/DDBJ databases">
        <title>Rhizobium genotypes associated with high levels of biological nitrogen fixation by grain legumes in a temperate-maritime cropping system.</title>
        <authorList>
            <person name="Maluk M."/>
            <person name="Francesc Ferrando Molina F."/>
            <person name="Lopez Del Egido L."/>
            <person name="Lafos M."/>
            <person name="Langarica-Fuentes A."/>
            <person name="Gebre Yohannes G."/>
            <person name="Young M.W."/>
            <person name="Martin P."/>
            <person name="Gantlett R."/>
            <person name="Kenicer G."/>
            <person name="Hawes C."/>
            <person name="Begg G.S."/>
            <person name="Quilliam R.S."/>
            <person name="Squire G.R."/>
            <person name="Poole P.S."/>
            <person name="Young P.W."/>
            <person name="Iannetta P.M."/>
            <person name="James E.K."/>
        </authorList>
    </citation>
    <scope>NUCLEOTIDE SEQUENCE [LARGE SCALE GENOMIC DNA]</scope>
    <source>
        <strain evidence="5 6">JHI1118</strain>
    </source>
</reference>
<keyword evidence="2" id="KW-0238">DNA-binding</keyword>
<dbReference type="GO" id="GO:0003700">
    <property type="term" value="F:DNA-binding transcription factor activity"/>
    <property type="evidence" value="ECO:0007669"/>
    <property type="project" value="InterPro"/>
</dbReference>
<proteinExistence type="predicted"/>
<protein>
    <submittedName>
        <fullName evidence="5">Helix-turn-helix domain-containing protein</fullName>
    </submittedName>
</protein>
<keyword evidence="3" id="KW-0804">Transcription</keyword>
<dbReference type="InterPro" id="IPR009057">
    <property type="entry name" value="Homeodomain-like_sf"/>
</dbReference>
<feature type="domain" description="HTH araC/xylS-type" evidence="4">
    <location>
        <begin position="162"/>
        <end position="259"/>
    </location>
</feature>
<dbReference type="SUPFAM" id="SSF46689">
    <property type="entry name" value="Homeodomain-like"/>
    <property type="match status" value="2"/>
</dbReference>
<accession>A0A6L9UDA4</accession>
<sequence length="262" mass="29289">MRSEHTDHAESKSLPQAEAYSIITQLKPFEHHHLWRDGKLIYDGGHDVGALSITDLRDLWRCHHRSSFDNIRFNVSRQALSEFSYAAGCPRFDGLDSRQGQFDPVVQGLAIALLPALNEPKHTSTLFIDHILLALQSHLLTRYGGLNLPAIHRGGLSNRQLNLATSFLAAAANDRVGISEIADQCGLSTSYFIRAFKKSTGRTPHRWLLEHKIEMAKQMLLGTATIAEIAVACGFADQSHLTRIFTSVHGISPGSWRREFRE</sequence>
<dbReference type="SMART" id="SM00342">
    <property type="entry name" value="HTH_ARAC"/>
    <property type="match status" value="1"/>
</dbReference>
<gene>
    <name evidence="5" type="ORF">GR212_21950</name>
</gene>
<dbReference type="Pfam" id="PF12833">
    <property type="entry name" value="HTH_18"/>
    <property type="match status" value="1"/>
</dbReference>
<dbReference type="Proteomes" id="UP000483035">
    <property type="component" value="Unassembled WGS sequence"/>
</dbReference>
<dbReference type="AlphaFoldDB" id="A0A6L9UDA4"/>
<dbReference type="RefSeq" id="WP_163989386.1">
    <property type="nucleotide sequence ID" value="NZ_WUEY01000011.1"/>
</dbReference>
<dbReference type="GO" id="GO:0043565">
    <property type="term" value="F:sequence-specific DNA binding"/>
    <property type="evidence" value="ECO:0007669"/>
    <property type="project" value="InterPro"/>
</dbReference>
<dbReference type="PANTHER" id="PTHR46796:SF14">
    <property type="entry name" value="TRANSCRIPTIONAL REGULATORY PROTEIN"/>
    <property type="match status" value="1"/>
</dbReference>
<evidence type="ECO:0000256" key="3">
    <source>
        <dbReference type="ARBA" id="ARBA00023163"/>
    </source>
</evidence>
<evidence type="ECO:0000313" key="6">
    <source>
        <dbReference type="Proteomes" id="UP000483035"/>
    </source>
</evidence>
<dbReference type="InterPro" id="IPR018062">
    <property type="entry name" value="HTH_AraC-typ_CS"/>
</dbReference>
<comment type="caution">
    <text evidence="5">The sequence shown here is derived from an EMBL/GenBank/DDBJ whole genome shotgun (WGS) entry which is preliminary data.</text>
</comment>
<dbReference type="PROSITE" id="PS01124">
    <property type="entry name" value="HTH_ARAC_FAMILY_2"/>
    <property type="match status" value="1"/>
</dbReference>
<evidence type="ECO:0000256" key="1">
    <source>
        <dbReference type="ARBA" id="ARBA00023015"/>
    </source>
</evidence>
<dbReference type="InterPro" id="IPR050204">
    <property type="entry name" value="AraC_XylS_family_regulators"/>
</dbReference>
<dbReference type="InterPro" id="IPR018060">
    <property type="entry name" value="HTH_AraC"/>
</dbReference>
<dbReference type="PANTHER" id="PTHR46796">
    <property type="entry name" value="HTH-TYPE TRANSCRIPTIONAL ACTIVATOR RHAS-RELATED"/>
    <property type="match status" value="1"/>
</dbReference>
<dbReference type="Gene3D" id="1.10.10.60">
    <property type="entry name" value="Homeodomain-like"/>
    <property type="match status" value="2"/>
</dbReference>
<dbReference type="PROSITE" id="PS00041">
    <property type="entry name" value="HTH_ARAC_FAMILY_1"/>
    <property type="match status" value="1"/>
</dbReference>
<evidence type="ECO:0000259" key="4">
    <source>
        <dbReference type="PROSITE" id="PS01124"/>
    </source>
</evidence>